<accession>A0AAD5Y0E0</accession>
<evidence type="ECO:0000256" key="3">
    <source>
        <dbReference type="ARBA" id="ARBA00022801"/>
    </source>
</evidence>
<dbReference type="GO" id="GO:0072686">
    <property type="term" value="C:mitotic spindle"/>
    <property type="evidence" value="ECO:0007669"/>
    <property type="project" value="TreeGrafter"/>
</dbReference>
<dbReference type="GO" id="GO:0005737">
    <property type="term" value="C:cytoplasm"/>
    <property type="evidence" value="ECO:0007669"/>
    <property type="project" value="TreeGrafter"/>
</dbReference>
<evidence type="ECO:0000256" key="5">
    <source>
        <dbReference type="SAM" id="Coils"/>
    </source>
</evidence>
<dbReference type="Proteomes" id="UP001211065">
    <property type="component" value="Unassembled WGS sequence"/>
</dbReference>
<organism evidence="7 8">
    <name type="scientific">Clydaea vesicula</name>
    <dbReference type="NCBI Taxonomy" id="447962"/>
    <lineage>
        <taxon>Eukaryota</taxon>
        <taxon>Fungi</taxon>
        <taxon>Fungi incertae sedis</taxon>
        <taxon>Chytridiomycota</taxon>
        <taxon>Chytridiomycota incertae sedis</taxon>
        <taxon>Chytridiomycetes</taxon>
        <taxon>Lobulomycetales</taxon>
        <taxon>Lobulomycetaceae</taxon>
        <taxon>Clydaea</taxon>
    </lineage>
</organism>
<evidence type="ECO:0000259" key="6">
    <source>
        <dbReference type="PROSITE" id="PS51700"/>
    </source>
</evidence>
<dbReference type="GO" id="GO:0044732">
    <property type="term" value="C:mitotic spindle pole body"/>
    <property type="evidence" value="ECO:0007669"/>
    <property type="project" value="TreeGrafter"/>
</dbReference>
<gene>
    <name evidence="7" type="ORF">HK099_008061</name>
</gene>
<dbReference type="GO" id="GO:0006508">
    <property type="term" value="P:proteolysis"/>
    <property type="evidence" value="ECO:0007669"/>
    <property type="project" value="InterPro"/>
</dbReference>
<reference evidence="7" key="1">
    <citation type="submission" date="2020-05" db="EMBL/GenBank/DDBJ databases">
        <title>Phylogenomic resolution of chytrid fungi.</title>
        <authorList>
            <person name="Stajich J.E."/>
            <person name="Amses K."/>
            <person name="Simmons R."/>
            <person name="Seto K."/>
            <person name="Myers J."/>
            <person name="Bonds A."/>
            <person name="Quandt C.A."/>
            <person name="Barry K."/>
            <person name="Liu P."/>
            <person name="Grigoriev I."/>
            <person name="Longcore J.E."/>
            <person name="James T.Y."/>
        </authorList>
    </citation>
    <scope>NUCLEOTIDE SEQUENCE</scope>
    <source>
        <strain evidence="7">JEL0476</strain>
    </source>
</reference>
<protein>
    <recommendedName>
        <fullName evidence="2">separase</fullName>
        <ecNumber evidence="2">3.4.22.49</ecNumber>
    </recommendedName>
</protein>
<sequence>MTINEISFNSILSITQLKKKLKKLTLSSKNADLATTYLTIINKDLKEAIEGHKKLKGSAFSCLAEATYLIINYITNSSFKNLQIEKTASNIITRLIDINEMEWASKILKLLHFRLTSQEKGKCNDDADIDTLINTETFTVKKKTSTKLLKNNPTAPEKFYYLLPYFKINVEPSSDQLLYSMINFAMLYNMIRCCTSRELKLINSDSELEKILKMEYGILFWGNFIYKIDQSIGQRQFDMMFKLICKLTAVPEFKTLEMRKMALIFCVKQDLETFCDIAMRMILEQKLNATEIEEVSKKLENYNNTIDKVTSNQQLEKTLGILMKSFENLRKRLSEYIEKFSSDARLKLLKDKEISVKYQRDIFLNVINMLNEDFESNLEIVIEEINFLSGLIYNFGGYYLKVQKIEFAVEFFLVSLDILERNFKAEKLPSVKVHLIKRFEEAKEILIKLLNNFERSDLDNFKACFNKKTKLADLKTLKFNDFKKEHNKEILKDNKLAQFKSELVGKVIDRYIQCEVHLVKDNMEEGNINYYISISEKFASYKDDLELMSFVLKLELIFLQTFYCFHYNVHNFQIVVIDQLLNCFKDNGDIFSTSRMLLEKAKLFRSSESNIMEKRKEALLLLDEAIQLVYNSEESEQKNLNLQTQFPIIHIFKGIILNEIGEYNMNPFKFAITTWKAFFLSIPCFTSTNEQATTFESFALMDYNYDEIYYHLDILSHYFGVLCQPRNRMLVIFLQLKILYLMRHVPLSCSAAASLYIKISQLYMEMGYSGKAGLSLSKSSDIIKSGKCLTEVSVQWKLCYSQYHCYTGNLEKSKNLFNNSMQFVKAPNILENRGKFSSVFSLLQISFSYFVKSNLLFNRGQLSNSRIEALECFRILSKASKFLEKKCLEREKAESGDIDFVQYLEASSFLLNFQLTENMLNMFELLAKIYCSQGCVMEAEHYFNVALELANSNNLAIYKSKILLYLADLECRKAVNKCQLGKSKELIDGAMLNLTQIYEDMAVKETIFLDTCKGYLFTCEESYSSALEKYYVALNILNCAMDQSTIDKLENIIEQEPQGKNLQKAVKTIKTLKNKTSRVFDTSMLGFVAIKQGNFDEAEKIMNLPAFKGCQNGEYGLVVGAIKLKQILKTFQKSPTLGIFCETALSFPPIGFSAEVSVEVPIECQKTTLIQRSQKLLAESFKYYFKYGPSKDLQSVCYNIALLNFINGFVVDKGNFYSRQLLYENLYYLEMSKGFTFRQHMTFNLLNKVKNNSEKMSRSIEWPESMNEQKDEVCSLNAKLLKLYESEELITPKSFAESLNKIPRTWTVCSISIDKEMDLLYVTKYKSNAEPVTLRIGLHRNENSIGYAEVFEIFDYIIVNSNETLKSSLECTTTEKKKEWWKKRKTLDEKLKNLLENVENKWFGGLKGIFNVNIEEPEKIKTFKKNLEIIFKAALPSKKMKTSIIIDTSICHLLYNIDHNVNSENIEDFVDFVLDSLKFSDNSGIEFDALDLDQKRAKDEKEVEGNDLILILDKSLQRFPWESLPILRKKSVSRMPSITALKDRILRSESENEKFLVNINKVSYVLNPEGDLSNTQLVFEKLLKSRKNWNGVISQAPSKVEFLNYLQTSDLFMYFGHGGGDQYLNGNYIRNLDNCSISLLMVSKTDAGCSSGKLTEFGEYEPSGTPLNYLLAGCPAVVANLWDVTDKDIDKYSVNLIEKVGILKEDSKEFFKLNDAVSTSRDVCKLKYLNGAAPVVYGIPVWLKMV</sequence>
<dbReference type="GO" id="GO:0051307">
    <property type="term" value="P:meiotic chromosome separation"/>
    <property type="evidence" value="ECO:0007669"/>
    <property type="project" value="TreeGrafter"/>
</dbReference>
<dbReference type="GO" id="GO:0004197">
    <property type="term" value="F:cysteine-type endopeptidase activity"/>
    <property type="evidence" value="ECO:0007669"/>
    <property type="project" value="InterPro"/>
</dbReference>
<dbReference type="PANTHER" id="PTHR12792">
    <property type="entry name" value="EXTRA SPINDLE POLES 1-RELATED"/>
    <property type="match status" value="1"/>
</dbReference>
<feature type="coiled-coil region" evidence="5">
    <location>
        <begin position="292"/>
        <end position="332"/>
    </location>
</feature>
<evidence type="ECO:0000256" key="2">
    <source>
        <dbReference type="ARBA" id="ARBA00012489"/>
    </source>
</evidence>
<dbReference type="EC" id="3.4.22.49" evidence="2"/>
<keyword evidence="4" id="KW-0159">Chromosome partition</keyword>
<dbReference type="InterPro" id="IPR030397">
    <property type="entry name" value="SEPARIN_core_dom"/>
</dbReference>
<keyword evidence="3" id="KW-0378">Hydrolase</keyword>
<keyword evidence="8" id="KW-1185">Reference proteome</keyword>
<dbReference type="InterPro" id="IPR005314">
    <property type="entry name" value="Peptidase_C50"/>
</dbReference>
<dbReference type="GO" id="GO:0005634">
    <property type="term" value="C:nucleus"/>
    <property type="evidence" value="ECO:0007669"/>
    <property type="project" value="InterPro"/>
</dbReference>
<feature type="domain" description="Peptidase C50" evidence="6">
    <location>
        <begin position="1559"/>
        <end position="1654"/>
    </location>
</feature>
<comment type="caution">
    <text evidence="7">The sequence shown here is derived from an EMBL/GenBank/DDBJ whole genome shotgun (WGS) entry which is preliminary data.</text>
</comment>
<dbReference type="Pfam" id="PF03568">
    <property type="entry name" value="Separin_C"/>
    <property type="match status" value="1"/>
</dbReference>
<keyword evidence="5" id="KW-0175">Coiled coil</keyword>
<evidence type="ECO:0000256" key="1">
    <source>
        <dbReference type="ARBA" id="ARBA00000451"/>
    </source>
</evidence>
<dbReference type="PROSITE" id="PS51700">
    <property type="entry name" value="SEPARIN"/>
    <property type="match status" value="1"/>
</dbReference>
<comment type="catalytic activity">
    <reaction evidence="1">
        <text>All bonds known to be hydrolyzed by this endopeptidase have arginine in P1 and an acidic residue in P4. P6 is often occupied by an acidic residue or by a hydroxy-amino-acid residue, the phosphorylation of which enhances cleavage.</text>
        <dbReference type="EC" id="3.4.22.49"/>
    </reaction>
</comment>
<dbReference type="PANTHER" id="PTHR12792:SF0">
    <property type="entry name" value="SEPARIN"/>
    <property type="match status" value="1"/>
</dbReference>
<evidence type="ECO:0000256" key="4">
    <source>
        <dbReference type="ARBA" id="ARBA00022829"/>
    </source>
</evidence>
<evidence type="ECO:0000313" key="8">
    <source>
        <dbReference type="Proteomes" id="UP001211065"/>
    </source>
</evidence>
<name>A0AAD5Y0E0_9FUNG</name>
<evidence type="ECO:0000313" key="7">
    <source>
        <dbReference type="EMBL" id="KAJ3224676.1"/>
    </source>
</evidence>
<dbReference type="EMBL" id="JADGJW010000085">
    <property type="protein sequence ID" value="KAJ3224676.1"/>
    <property type="molecule type" value="Genomic_DNA"/>
</dbReference>
<proteinExistence type="predicted"/>